<protein>
    <submittedName>
        <fullName evidence="4">Serine/threonine-protein kinase</fullName>
        <ecNumber evidence="4">2.7.11.1</ecNumber>
    </submittedName>
</protein>
<evidence type="ECO:0000313" key="5">
    <source>
        <dbReference type="Proteomes" id="UP001575652"/>
    </source>
</evidence>
<keyword evidence="5" id="KW-1185">Reference proteome</keyword>
<keyword evidence="2" id="KW-0812">Transmembrane</keyword>
<feature type="transmembrane region" description="Helical" evidence="2">
    <location>
        <begin position="324"/>
        <end position="345"/>
    </location>
</feature>
<evidence type="ECO:0000256" key="1">
    <source>
        <dbReference type="SAM" id="MobiDB-lite"/>
    </source>
</evidence>
<dbReference type="GO" id="GO:0004674">
    <property type="term" value="F:protein serine/threonine kinase activity"/>
    <property type="evidence" value="ECO:0007669"/>
    <property type="project" value="UniProtKB-EC"/>
</dbReference>
<dbReference type="Pfam" id="PF00069">
    <property type="entry name" value="Pkinase"/>
    <property type="match status" value="1"/>
</dbReference>
<proteinExistence type="predicted"/>
<organism evidence="4 5">
    <name type="scientific">Arthrobacter halodurans</name>
    <dbReference type="NCBI Taxonomy" id="516699"/>
    <lineage>
        <taxon>Bacteria</taxon>
        <taxon>Bacillati</taxon>
        <taxon>Actinomycetota</taxon>
        <taxon>Actinomycetes</taxon>
        <taxon>Micrococcales</taxon>
        <taxon>Micrococcaceae</taxon>
        <taxon>Arthrobacter</taxon>
    </lineage>
</organism>
<sequence length="524" mass="52816">MEETPETRANGTAPTADGWVLLREIGRGGASAVHEVLDEATGERLALKIALDTGPSGTPSADAVAREVEVLRGILHPHLVPVVGTAPTSAGPGILMEYLPGGSAADLVAARGPVGLGEAVTILAPVARALAHLHGAGAVHGDVSPANILFTAAGLPKLGDLGLAGLVGRHGPTGGTPGFSAPESVDPRDRRLSPERDVFALGAVAWYLLTGRVPAATSHRPPLGSLVTAAPDEFALLLERCLSEDPALRPAAAEFAREVFRAAPPEPVALTASVHPAALGHMVTVVGEVGEEPGRPRRRRRSAPVPGRARPGISGRRRGAVPRVAAIAAGVAVLGVVGAAAAVFVQDQGAPGPEGPGGEGPRPTAVAAGPAVSAPEEPGAGNAGTVPADPAVPADPGRAAVALAGLRDAALAGAEPGLLGRVHHPDGSSLAADEETVRSMRERGLRYDGLRTVLASISVAAGPSPGSVEVSAVSTIGPYRVLAADGRVVDTVAEPTVQRVVLQLRRDDGGWLIGRVREARTPAP</sequence>
<dbReference type="SUPFAM" id="SSF56112">
    <property type="entry name" value="Protein kinase-like (PK-like)"/>
    <property type="match status" value="1"/>
</dbReference>
<name>A0ABV4UML8_9MICC</name>
<dbReference type="PROSITE" id="PS50011">
    <property type="entry name" value="PROTEIN_KINASE_DOM"/>
    <property type="match status" value="1"/>
</dbReference>
<dbReference type="InterPro" id="IPR051681">
    <property type="entry name" value="Ser/Thr_Kinases-Pseudokinases"/>
</dbReference>
<accession>A0ABV4UML8</accession>
<feature type="compositionally biased region" description="Low complexity" evidence="1">
    <location>
        <begin position="303"/>
        <end position="312"/>
    </location>
</feature>
<keyword evidence="4" id="KW-0808">Transferase</keyword>
<evidence type="ECO:0000259" key="3">
    <source>
        <dbReference type="PROSITE" id="PS50011"/>
    </source>
</evidence>
<dbReference type="InterPro" id="IPR000719">
    <property type="entry name" value="Prot_kinase_dom"/>
</dbReference>
<dbReference type="PANTHER" id="PTHR44329">
    <property type="entry name" value="SERINE/THREONINE-PROTEIN KINASE TNNI3K-RELATED"/>
    <property type="match status" value="1"/>
</dbReference>
<keyword evidence="2" id="KW-0472">Membrane</keyword>
<keyword evidence="2" id="KW-1133">Transmembrane helix</keyword>
<dbReference type="RefSeq" id="WP_373970505.1">
    <property type="nucleotide sequence ID" value="NZ_JBHDLJ010000001.1"/>
</dbReference>
<feature type="region of interest" description="Disordered" evidence="1">
    <location>
        <begin position="350"/>
        <end position="388"/>
    </location>
</feature>
<evidence type="ECO:0000256" key="2">
    <source>
        <dbReference type="SAM" id="Phobius"/>
    </source>
</evidence>
<feature type="region of interest" description="Disordered" evidence="1">
    <location>
        <begin position="288"/>
        <end position="317"/>
    </location>
</feature>
<evidence type="ECO:0000313" key="4">
    <source>
        <dbReference type="EMBL" id="MFB0833348.1"/>
    </source>
</evidence>
<keyword evidence="4" id="KW-0418">Kinase</keyword>
<feature type="domain" description="Protein kinase" evidence="3">
    <location>
        <begin position="19"/>
        <end position="261"/>
    </location>
</feature>
<dbReference type="Gene3D" id="1.10.510.10">
    <property type="entry name" value="Transferase(Phosphotransferase) domain 1"/>
    <property type="match status" value="1"/>
</dbReference>
<dbReference type="CDD" id="cd14014">
    <property type="entry name" value="STKc_PknB_like"/>
    <property type="match status" value="1"/>
</dbReference>
<dbReference type="EMBL" id="JBHDLJ010000001">
    <property type="protein sequence ID" value="MFB0833348.1"/>
    <property type="molecule type" value="Genomic_DNA"/>
</dbReference>
<gene>
    <name evidence="4" type="ORF">ACETWP_02000</name>
</gene>
<dbReference type="EC" id="2.7.11.1" evidence="4"/>
<dbReference type="Proteomes" id="UP001575652">
    <property type="component" value="Unassembled WGS sequence"/>
</dbReference>
<reference evidence="4 5" key="1">
    <citation type="submission" date="2024-09" db="EMBL/GenBank/DDBJ databases">
        <authorList>
            <person name="Salinas-Garcia M.A."/>
            <person name="Prieme A."/>
        </authorList>
    </citation>
    <scope>NUCLEOTIDE SEQUENCE [LARGE SCALE GENOMIC DNA]</scope>
    <source>
        <strain evidence="4 5">DSM 21081</strain>
    </source>
</reference>
<dbReference type="InterPro" id="IPR011009">
    <property type="entry name" value="Kinase-like_dom_sf"/>
</dbReference>
<comment type="caution">
    <text evidence="4">The sequence shown here is derived from an EMBL/GenBank/DDBJ whole genome shotgun (WGS) entry which is preliminary data.</text>
</comment>